<evidence type="ECO:0000313" key="4">
    <source>
        <dbReference type="Proteomes" id="UP000008456"/>
    </source>
</evidence>
<dbReference type="KEGG" id="mps:MPTP_0337"/>
<keyword evidence="2" id="KW-0812">Transmembrane</keyword>
<evidence type="ECO:0000256" key="2">
    <source>
        <dbReference type="SAM" id="Phobius"/>
    </source>
</evidence>
<reference key="2">
    <citation type="submission" date="2011-04" db="EMBL/GenBank/DDBJ databases">
        <title>Whole genome sequence of Melissococcus plutonius ATCC 35311.</title>
        <authorList>
            <person name="Okumura K."/>
            <person name="Arai R."/>
            <person name="Osaki M."/>
            <person name="Okura M."/>
            <person name="Kirikae T."/>
            <person name="Takamatsu D."/>
            <person name="Akiyama T."/>
        </authorList>
    </citation>
    <scope>NUCLEOTIDE SEQUENCE</scope>
    <source>
        <strain>ATCC 35311</strain>
    </source>
</reference>
<evidence type="ECO:0000256" key="1">
    <source>
        <dbReference type="SAM" id="MobiDB-lite"/>
    </source>
</evidence>
<reference evidence="3 4" key="1">
    <citation type="journal article" date="2011" name="J. Bacteriol.">
        <title>Complete genome sequence of Melissococcus plutonius ATCC 35311.</title>
        <authorList>
            <person name="Okumura K."/>
            <person name="Arai R."/>
            <person name="Okura M."/>
            <person name="Kirikae T."/>
            <person name="Takamatsu D."/>
            <person name="Osaki M."/>
            <person name="Miyoshi-Akiyama T."/>
        </authorList>
    </citation>
    <scope>NUCLEOTIDE SEQUENCE [LARGE SCALE GENOMIC DNA]</scope>
    <source>
        <strain evidence="4">ATCC 35311 / CIP 104052 / LMG 20360 / NCIMB 702443</strain>
    </source>
</reference>
<keyword evidence="2" id="KW-1133">Transmembrane helix</keyword>
<protein>
    <submittedName>
        <fullName evidence="3">Uncharacterized protein</fullName>
    </submittedName>
</protein>
<evidence type="ECO:0000313" key="3">
    <source>
        <dbReference type="EMBL" id="BAK20821.1"/>
    </source>
</evidence>
<feature type="transmembrane region" description="Helical" evidence="2">
    <location>
        <begin position="7"/>
        <end position="29"/>
    </location>
</feature>
<organism evidence="3 4">
    <name type="scientific">Melissococcus plutonius (strain ATCC 35311 / DSM 29964 / CIP 104052 / LMG 20360 / NCIMB 702443)</name>
    <dbReference type="NCBI Taxonomy" id="940190"/>
    <lineage>
        <taxon>Bacteria</taxon>
        <taxon>Bacillati</taxon>
        <taxon>Bacillota</taxon>
        <taxon>Bacilli</taxon>
        <taxon>Lactobacillales</taxon>
        <taxon>Enterococcaceae</taxon>
        <taxon>Melissococcus</taxon>
    </lineage>
</organism>
<dbReference type="EMBL" id="AP012200">
    <property type="protein sequence ID" value="BAK20821.1"/>
    <property type="molecule type" value="Genomic_DNA"/>
</dbReference>
<keyword evidence="4" id="KW-1185">Reference proteome</keyword>
<dbReference type="AlphaFoldDB" id="F3Y8J3"/>
<proteinExistence type="predicted"/>
<keyword evidence="2" id="KW-0472">Membrane</keyword>
<dbReference type="HOGENOM" id="CLU_2826106_0_0_9"/>
<accession>F3Y8J3</accession>
<dbReference type="Proteomes" id="UP000008456">
    <property type="component" value="Chromosome"/>
</dbReference>
<name>F3Y8J3_MELPT</name>
<gene>
    <name evidence="3" type="ordered locus">MPTP_0337</name>
</gene>
<sequence length="66" mass="7357">MIANGKWWGYVLGLFASYLGGFILTYFFGIPQDKLIATNNAINQTNDTSQPKQVVTKKATETKTEI</sequence>
<feature type="region of interest" description="Disordered" evidence="1">
    <location>
        <begin position="47"/>
        <end position="66"/>
    </location>
</feature>
<dbReference type="STRING" id="940190.MPTP_0337"/>